<accession>A0A3B0Y5Z7</accession>
<gene>
    <name evidence="2" type="ORF">MNBD_GAMMA09-1171</name>
</gene>
<proteinExistence type="predicted"/>
<organism evidence="2">
    <name type="scientific">hydrothermal vent metagenome</name>
    <dbReference type="NCBI Taxonomy" id="652676"/>
    <lineage>
        <taxon>unclassified sequences</taxon>
        <taxon>metagenomes</taxon>
        <taxon>ecological metagenomes</taxon>
    </lineage>
</organism>
<sequence>MLTEVINIVSEQSGTPIEKLNGATLIEEDLGLTGDDAWEVIEELEKKYNIDFTEFDFLKHFGPEAGWASSKEYGYYPVSIDHLVKVVKNKKWLMPERNENNYIKQKSIRKRNRIKIVLLMCIIFTVYLLVKKYA</sequence>
<keyword evidence="1" id="KW-1133">Transmembrane helix</keyword>
<reference evidence="2" key="1">
    <citation type="submission" date="2018-06" db="EMBL/GenBank/DDBJ databases">
        <authorList>
            <person name="Zhirakovskaya E."/>
        </authorList>
    </citation>
    <scope>NUCLEOTIDE SEQUENCE</scope>
</reference>
<dbReference type="AlphaFoldDB" id="A0A3B0Y5Z7"/>
<keyword evidence="1" id="KW-0812">Transmembrane</keyword>
<dbReference type="SUPFAM" id="SSF47336">
    <property type="entry name" value="ACP-like"/>
    <property type="match status" value="1"/>
</dbReference>
<keyword evidence="1" id="KW-0472">Membrane</keyword>
<name>A0A3B0Y5Z7_9ZZZZ</name>
<dbReference type="InterPro" id="IPR010862">
    <property type="entry name" value="DUF1493"/>
</dbReference>
<dbReference type="Pfam" id="PF07377">
    <property type="entry name" value="DUF1493"/>
    <property type="match status" value="1"/>
</dbReference>
<evidence type="ECO:0000313" key="2">
    <source>
        <dbReference type="EMBL" id="VAW70772.1"/>
    </source>
</evidence>
<feature type="transmembrane region" description="Helical" evidence="1">
    <location>
        <begin position="114"/>
        <end position="130"/>
    </location>
</feature>
<evidence type="ECO:0008006" key="3">
    <source>
        <dbReference type="Google" id="ProtNLM"/>
    </source>
</evidence>
<protein>
    <recommendedName>
        <fullName evidence="3">DUF1493 family protein</fullName>
    </recommendedName>
</protein>
<evidence type="ECO:0000256" key="1">
    <source>
        <dbReference type="SAM" id="Phobius"/>
    </source>
</evidence>
<dbReference type="InterPro" id="IPR036736">
    <property type="entry name" value="ACP-like_sf"/>
</dbReference>
<dbReference type="Gene3D" id="1.10.1200.10">
    <property type="entry name" value="ACP-like"/>
    <property type="match status" value="1"/>
</dbReference>
<dbReference type="EMBL" id="UOFI01000208">
    <property type="protein sequence ID" value="VAW70772.1"/>
    <property type="molecule type" value="Genomic_DNA"/>
</dbReference>